<dbReference type="PROSITE" id="PS00028">
    <property type="entry name" value="ZINC_FINGER_C2H2_1"/>
    <property type="match status" value="1"/>
</dbReference>
<feature type="compositionally biased region" description="Basic and acidic residues" evidence="3">
    <location>
        <begin position="1259"/>
        <end position="1280"/>
    </location>
</feature>
<dbReference type="SMART" id="SM00320">
    <property type="entry name" value="WD40"/>
    <property type="match status" value="4"/>
</dbReference>
<feature type="region of interest" description="Disordered" evidence="3">
    <location>
        <begin position="503"/>
        <end position="524"/>
    </location>
</feature>
<dbReference type="InterPro" id="IPR011047">
    <property type="entry name" value="Quinoprotein_ADH-like_sf"/>
</dbReference>
<accession>A0ABP0GMP0</accession>
<keyword evidence="6" id="KW-1185">Reference proteome</keyword>
<feature type="compositionally biased region" description="Polar residues" evidence="3">
    <location>
        <begin position="331"/>
        <end position="344"/>
    </location>
</feature>
<dbReference type="Proteomes" id="UP001642483">
    <property type="component" value="Unassembled WGS sequence"/>
</dbReference>
<dbReference type="Gene3D" id="2.130.10.10">
    <property type="entry name" value="YVTN repeat-like/Quinoprotein amine dehydrogenase"/>
    <property type="match status" value="2"/>
</dbReference>
<dbReference type="InterPro" id="IPR001680">
    <property type="entry name" value="WD40_rpt"/>
</dbReference>
<protein>
    <recommendedName>
        <fullName evidence="4">C2H2-type domain-containing protein</fullName>
    </recommendedName>
</protein>
<keyword evidence="1" id="KW-0853">WD repeat</keyword>
<feature type="region of interest" description="Disordered" evidence="3">
    <location>
        <begin position="1217"/>
        <end position="1303"/>
    </location>
</feature>
<dbReference type="InterPro" id="IPR015943">
    <property type="entry name" value="WD40/YVTN_repeat-like_dom_sf"/>
</dbReference>
<proteinExistence type="predicted"/>
<feature type="compositionally biased region" description="Basic and acidic residues" evidence="3">
    <location>
        <begin position="1217"/>
        <end position="1231"/>
    </location>
</feature>
<sequence>MACCKDYVTEQTQNAPLADSFTLSPVKRRLSNDYPCKNLKRIRESLRSQTRKPVKDKIIAKSKPHMMPDESIGSLFTICSLCELHFKTELELEEHLYSLLHHRALDTEKGKDFMHECNLCCITCKGLSEYVSHLQEGIHRDNMEKRKQYLRNNKLSGPVYGLMKYRDTFMCKPKKDIHPKPIEDRAGSSLSPLSLAEECSNIQQPLEYGSAHSKIDEHAAIKTYHQNSHSPLVKTRFAGRSCYCPQSSWSNQGEQNQFLWSKHRHQPRGAAYHQRYFSRNAYGPRMPTYGQHRPSFRSGPVFNHHNSSGHWEWNTYDRKPTKRNRYKRSESSNSSLSVDYPNSGTSRIYSTHKSESFSTRTPIIKSHVTPAHSDPDLLQPEPFFVPNYPIIQSITKGPSNNDCSKLVSTAEMHRTSSTTVNNNTISQPLQMQDLLSSNISHDKPKQHKHTGTTVSKLKPLLNIPKATNIERSEQTSDFPPSKDHCTSNISKIEDVKVDKPHHHIGWSTTSRKQPKEKKLCKSSSDATSVDSQYASKRLKALKCLVTVRNGDLETNIKSSFSSEEKPLTAELSLDHNSTQSAVTFGSAECNTIRRKFKAIMDELKPPTRCSSISSGSLLSTQSSFAAQIFTKKFTDKSSTETIDSDREILEVKTMLSDHETKLQAADKDKGKNLQYDEVCCSDSSLRKIIRAESFESKKGTAVKLQPVPSSSISDEPIRKFTVLDVAETDCTSRGKSPEIVRNHLLKLAKRKQNELDCNQNEHFDSSLQVNETFDEESTTSSLKLNFEQVPCQDRKSDDVDEPERCVVDASKKHTPKPNVRKARSRLVVREHKPSANNSDSDKKQARLAKLLLKLSGRTTRRKADSSQAKRRLSGPRFGIGLVSRDATKSYSSMDESDLEDIIMSIAQQDGALHEIGATTKRVRSFSEGESTVNGESRMQEKHKLVSTNSELPCASHNTPGRRSGNFSSQLLEMSEREELLHRQSKNVKEKSVKLLEEITHVNELIEQLDVRRKELDEENENNCREDRKIALELQEIRQNRLKILRENFETSGRSHSSAQNISLQPGSYLHSTPTPTSKPDLLYLSACTSPTVTKVQSSFSHSQPSIENSCVANIYSNDNSKYDTANTRIDLDLSMNSTSNTPLTKANAEVPRFFENDCNKNSSTIVQSNSRDEPFPVSSSSTYFQAHMDKEPLEEASKPDTTAVDAIIRRYLEDASNEREVTSSTMRKKDNALLLDNGTLSQPPSDTEVTSTTPNHKSLAKDISHGRVTENQHQENDRHAAVKPQSAYANEENVRPKKKTKTLPRDPYLAKLSLQQPLTTDITASWVTAHDGSINSFTNHPSENNRTLFKPATLTSAETEITLKHANSFPLHTASVLCVFVTQCKMMITCSKDKLVHVTDLKTGQILKSYNLSSIPLAAYIIPESSNQMDEKQATLLSLYVVFVDETGDRNSLTESSLHQLFITINTHQRFAEMSCQFQATKLLDYSSSLLCMHRNNNLLYLGARDGRVVVFNKDQHQIQDILDCHSPHAVCCLTTGTDGARRVLCCGSSDCRVSVRDATDGLLLRILSGHTKTVNCLQLINHLLYSGSSDRSVLVHDIHSGDMVHRFLGLHGGSIKMLKVHFTSIVTLCLDKKLRVLRNEKPPIYGIPKSIDGLPLCMHLYQSDVTGDQCRPGMVVPVVCIGCQDGKIQIIPLPHLASVKTQSTVVWEKCNTSPKSLNSSIVIDLASDFQCLWSGCKAAGFTCSTALLAHIDLFHTTDAYKEKLNCCCLWDNCTHYFSSDLDTALDVHLHVEKHLIDVLKPPNQHFSTTS</sequence>
<evidence type="ECO:0000256" key="3">
    <source>
        <dbReference type="SAM" id="MobiDB-lite"/>
    </source>
</evidence>
<evidence type="ECO:0000259" key="4">
    <source>
        <dbReference type="PROSITE" id="PS00028"/>
    </source>
</evidence>
<evidence type="ECO:0000313" key="6">
    <source>
        <dbReference type="Proteomes" id="UP001642483"/>
    </source>
</evidence>
<comment type="caution">
    <text evidence="5">The sequence shown here is derived from an EMBL/GenBank/DDBJ whole genome shotgun (WGS) entry which is preliminary data.</text>
</comment>
<evidence type="ECO:0000313" key="5">
    <source>
        <dbReference type="EMBL" id="CAK8692089.1"/>
    </source>
</evidence>
<feature type="region of interest" description="Disordered" evidence="3">
    <location>
        <begin position="791"/>
        <end position="822"/>
    </location>
</feature>
<feature type="compositionally biased region" description="Basic residues" evidence="3">
    <location>
        <begin position="812"/>
        <end position="822"/>
    </location>
</feature>
<feature type="repeat" description="WD" evidence="1">
    <location>
        <begin position="1568"/>
        <end position="1607"/>
    </location>
</feature>
<dbReference type="InterPro" id="IPR013087">
    <property type="entry name" value="Znf_C2H2_type"/>
</dbReference>
<dbReference type="PANTHER" id="PTHR14435:SF2">
    <property type="entry name" value="ZINC FINGER PROTEIN 106"/>
    <property type="match status" value="1"/>
</dbReference>
<dbReference type="PANTHER" id="PTHR14435">
    <property type="entry name" value="ZINC FINGER PROTEIN 106"/>
    <property type="match status" value="1"/>
</dbReference>
<feature type="domain" description="C2H2-type" evidence="4">
    <location>
        <begin position="79"/>
        <end position="101"/>
    </location>
</feature>
<organism evidence="5 6">
    <name type="scientific">Clavelina lepadiformis</name>
    <name type="common">Light-bulb sea squirt</name>
    <name type="synonym">Ascidia lepadiformis</name>
    <dbReference type="NCBI Taxonomy" id="159417"/>
    <lineage>
        <taxon>Eukaryota</taxon>
        <taxon>Metazoa</taxon>
        <taxon>Chordata</taxon>
        <taxon>Tunicata</taxon>
        <taxon>Ascidiacea</taxon>
        <taxon>Aplousobranchia</taxon>
        <taxon>Clavelinidae</taxon>
        <taxon>Clavelina</taxon>
    </lineage>
</organism>
<dbReference type="PROSITE" id="PS50082">
    <property type="entry name" value="WD_REPEATS_2"/>
    <property type="match status" value="1"/>
</dbReference>
<dbReference type="InterPro" id="IPR042622">
    <property type="entry name" value="Znf106"/>
</dbReference>
<evidence type="ECO:0000256" key="1">
    <source>
        <dbReference type="PROSITE-ProRule" id="PRU00221"/>
    </source>
</evidence>
<feature type="coiled-coil region" evidence="2">
    <location>
        <begin position="998"/>
        <end position="1025"/>
    </location>
</feature>
<feature type="compositionally biased region" description="Basic and acidic residues" evidence="3">
    <location>
        <begin position="792"/>
        <end position="811"/>
    </location>
</feature>
<dbReference type="SMART" id="SM00355">
    <property type="entry name" value="ZnF_C2H2"/>
    <property type="match status" value="3"/>
</dbReference>
<gene>
    <name evidence="5" type="ORF">CVLEPA_LOCUS24837</name>
</gene>
<dbReference type="EMBL" id="CAWYQH010000130">
    <property type="protein sequence ID" value="CAK8692089.1"/>
    <property type="molecule type" value="Genomic_DNA"/>
</dbReference>
<keyword evidence="2" id="KW-0175">Coiled coil</keyword>
<feature type="compositionally biased region" description="Polar residues" evidence="3">
    <location>
        <begin position="1238"/>
        <end position="1256"/>
    </location>
</feature>
<name>A0ABP0GMP0_CLALP</name>
<evidence type="ECO:0000256" key="2">
    <source>
        <dbReference type="SAM" id="Coils"/>
    </source>
</evidence>
<reference evidence="5 6" key="1">
    <citation type="submission" date="2024-02" db="EMBL/GenBank/DDBJ databases">
        <authorList>
            <person name="Daric V."/>
            <person name="Darras S."/>
        </authorList>
    </citation>
    <scope>NUCLEOTIDE SEQUENCE [LARGE SCALE GENOMIC DNA]</scope>
</reference>
<feature type="region of interest" description="Disordered" evidence="3">
    <location>
        <begin position="323"/>
        <end position="344"/>
    </location>
</feature>
<dbReference type="SUPFAM" id="SSF50998">
    <property type="entry name" value="Quinoprotein alcohol dehydrogenase-like"/>
    <property type="match status" value="1"/>
</dbReference>